<comment type="similarity">
    <text evidence="1 2">Belongs to the BioY family.</text>
</comment>
<feature type="transmembrane region" description="Helical" evidence="3">
    <location>
        <begin position="155"/>
        <end position="176"/>
    </location>
</feature>
<keyword evidence="3" id="KW-1133">Transmembrane helix</keyword>
<keyword evidence="3" id="KW-0812">Transmembrane</keyword>
<dbReference type="InterPro" id="IPR003784">
    <property type="entry name" value="BioY"/>
</dbReference>
<dbReference type="PIRSF" id="PIRSF016661">
    <property type="entry name" value="BioY"/>
    <property type="match status" value="1"/>
</dbReference>
<feature type="transmembrane region" description="Helical" evidence="3">
    <location>
        <begin position="15"/>
        <end position="33"/>
    </location>
</feature>
<feature type="transmembrane region" description="Helical" evidence="3">
    <location>
        <begin position="45"/>
        <end position="74"/>
    </location>
</feature>
<keyword evidence="2 3" id="KW-0472">Membrane</keyword>
<dbReference type="GO" id="GO:0015225">
    <property type="term" value="F:biotin transmembrane transporter activity"/>
    <property type="evidence" value="ECO:0007669"/>
    <property type="project" value="UniProtKB-UniRule"/>
</dbReference>
<keyword evidence="2" id="KW-0813">Transport</keyword>
<name>A0A4R7ZFA0_9FIRM</name>
<feature type="transmembrane region" description="Helical" evidence="3">
    <location>
        <begin position="86"/>
        <end position="105"/>
    </location>
</feature>
<evidence type="ECO:0000256" key="2">
    <source>
        <dbReference type="PIRNR" id="PIRNR016661"/>
    </source>
</evidence>
<comment type="caution">
    <text evidence="4">The sequence shown here is derived from an EMBL/GenBank/DDBJ whole genome shotgun (WGS) entry which is preliminary data.</text>
</comment>
<accession>A0A4R7ZFA0</accession>
<gene>
    <name evidence="4" type="ORF">EDD63_1743</name>
</gene>
<feature type="transmembrane region" description="Helical" evidence="3">
    <location>
        <begin position="117"/>
        <end position="143"/>
    </location>
</feature>
<dbReference type="Pfam" id="PF02632">
    <property type="entry name" value="BioY"/>
    <property type="match status" value="1"/>
</dbReference>
<keyword evidence="2" id="KW-1003">Cell membrane</keyword>
<dbReference type="PANTHER" id="PTHR34295:SF1">
    <property type="entry name" value="BIOTIN TRANSPORTER BIOY"/>
    <property type="match status" value="1"/>
</dbReference>
<dbReference type="EMBL" id="SODD01000074">
    <property type="protein sequence ID" value="TDW08236.1"/>
    <property type="molecule type" value="Genomic_DNA"/>
</dbReference>
<proteinExistence type="inferred from homology"/>
<dbReference type="GO" id="GO:0005886">
    <property type="term" value="C:plasma membrane"/>
    <property type="evidence" value="ECO:0007669"/>
    <property type="project" value="UniProtKB-SubCell"/>
</dbReference>
<reference evidence="4 5" key="1">
    <citation type="submission" date="2019-03" db="EMBL/GenBank/DDBJ databases">
        <title>Genomic Encyclopedia of Type Strains, Phase IV (KMG-IV): sequencing the most valuable type-strain genomes for metagenomic binning, comparative biology and taxonomic classification.</title>
        <authorList>
            <person name="Goeker M."/>
        </authorList>
    </citation>
    <scope>NUCLEOTIDE SEQUENCE [LARGE SCALE GENOMIC DNA]</scope>
    <source>
        <strain evidence="4 5">DSM 28867</strain>
    </source>
</reference>
<evidence type="ECO:0000256" key="3">
    <source>
        <dbReference type="SAM" id="Phobius"/>
    </source>
</evidence>
<evidence type="ECO:0000313" key="5">
    <source>
        <dbReference type="Proteomes" id="UP000294743"/>
    </source>
</evidence>
<dbReference type="PANTHER" id="PTHR34295">
    <property type="entry name" value="BIOTIN TRANSPORTER BIOY"/>
    <property type="match status" value="1"/>
</dbReference>
<comment type="subcellular location">
    <subcellularLocation>
        <location evidence="2">Cell membrane</location>
        <topology evidence="2">Multi-pass membrane protein</topology>
    </subcellularLocation>
</comment>
<dbReference type="AlphaFoldDB" id="A0A4R7ZFA0"/>
<dbReference type="Proteomes" id="UP000294743">
    <property type="component" value="Unassembled WGS sequence"/>
</dbReference>
<evidence type="ECO:0000313" key="4">
    <source>
        <dbReference type="EMBL" id="TDW08236.1"/>
    </source>
</evidence>
<sequence>MASEVFMKNLSTKHISYMALFSVLIAMGAFIKLPISIVPITLQTLFVVLAGLVLGKVYAPIAVLVYILVGLIGLPVFSTGGGPSYIFYPSFGYLIGFVFGSYAVGKLTSDKSNVVKNFVVCILGMLVIYIFGVGYFVFIQYVYYGKVFEASWVLYFLFLVYLPGDLLSCFVASLLYKRLPKIQIKRKS</sequence>
<keyword evidence="5" id="KW-1185">Reference proteome</keyword>
<evidence type="ECO:0000256" key="1">
    <source>
        <dbReference type="ARBA" id="ARBA00010692"/>
    </source>
</evidence>
<organism evidence="4 5">
    <name type="scientific">Breznakia blatticola</name>
    <dbReference type="NCBI Taxonomy" id="1754012"/>
    <lineage>
        <taxon>Bacteria</taxon>
        <taxon>Bacillati</taxon>
        <taxon>Bacillota</taxon>
        <taxon>Erysipelotrichia</taxon>
        <taxon>Erysipelotrichales</taxon>
        <taxon>Erysipelotrichaceae</taxon>
        <taxon>Breznakia</taxon>
    </lineage>
</organism>
<protein>
    <recommendedName>
        <fullName evidence="2">Biotin transporter</fullName>
    </recommendedName>
</protein>
<dbReference type="Gene3D" id="1.10.1760.20">
    <property type="match status" value="1"/>
</dbReference>